<feature type="transmembrane region" description="Helical" evidence="1">
    <location>
        <begin position="12"/>
        <end position="34"/>
    </location>
</feature>
<protein>
    <submittedName>
        <fullName evidence="2">Uncharacterized protein</fullName>
    </submittedName>
</protein>
<organism evidence="2 3">
    <name type="scientific">Sesamum alatum</name>
    <dbReference type="NCBI Taxonomy" id="300844"/>
    <lineage>
        <taxon>Eukaryota</taxon>
        <taxon>Viridiplantae</taxon>
        <taxon>Streptophyta</taxon>
        <taxon>Embryophyta</taxon>
        <taxon>Tracheophyta</taxon>
        <taxon>Spermatophyta</taxon>
        <taxon>Magnoliopsida</taxon>
        <taxon>eudicotyledons</taxon>
        <taxon>Gunneridae</taxon>
        <taxon>Pentapetalae</taxon>
        <taxon>asterids</taxon>
        <taxon>lamiids</taxon>
        <taxon>Lamiales</taxon>
        <taxon>Pedaliaceae</taxon>
        <taxon>Sesamum</taxon>
    </lineage>
</organism>
<feature type="transmembrane region" description="Helical" evidence="1">
    <location>
        <begin position="67"/>
        <end position="83"/>
    </location>
</feature>
<evidence type="ECO:0000313" key="3">
    <source>
        <dbReference type="Proteomes" id="UP001293254"/>
    </source>
</evidence>
<keyword evidence="1" id="KW-0812">Transmembrane</keyword>
<keyword evidence="1" id="KW-0472">Membrane</keyword>
<name>A0AAE1XYL0_9LAMI</name>
<sequence length="114" mass="13118">MIPNHDLILLSLLHASFISCVLLLVTFVVLICLLLAFCIMLLLIAFLDIYDALLFFSWYVADVKSNIELAFVVTLFSFMRFFVHMSLASKPIWEGITVKVRVKMQQLRGQPELH</sequence>
<accession>A0AAE1XYL0</accession>
<keyword evidence="1" id="KW-1133">Transmembrane helix</keyword>
<reference evidence="2" key="2">
    <citation type="journal article" date="2024" name="Plant">
        <title>Genomic evolution and insights into agronomic trait innovations of Sesamum species.</title>
        <authorList>
            <person name="Miao H."/>
            <person name="Wang L."/>
            <person name="Qu L."/>
            <person name="Liu H."/>
            <person name="Sun Y."/>
            <person name="Le M."/>
            <person name="Wang Q."/>
            <person name="Wei S."/>
            <person name="Zheng Y."/>
            <person name="Lin W."/>
            <person name="Duan Y."/>
            <person name="Cao H."/>
            <person name="Xiong S."/>
            <person name="Wang X."/>
            <person name="Wei L."/>
            <person name="Li C."/>
            <person name="Ma Q."/>
            <person name="Ju M."/>
            <person name="Zhao R."/>
            <person name="Li G."/>
            <person name="Mu C."/>
            <person name="Tian Q."/>
            <person name="Mei H."/>
            <person name="Zhang T."/>
            <person name="Gao T."/>
            <person name="Zhang H."/>
        </authorList>
    </citation>
    <scope>NUCLEOTIDE SEQUENCE</scope>
    <source>
        <strain evidence="2">3651</strain>
    </source>
</reference>
<dbReference type="EMBL" id="JACGWO010000009">
    <property type="protein sequence ID" value="KAK4419971.1"/>
    <property type="molecule type" value="Genomic_DNA"/>
</dbReference>
<keyword evidence="3" id="KW-1185">Reference proteome</keyword>
<dbReference type="AlphaFoldDB" id="A0AAE1XYL0"/>
<gene>
    <name evidence="2" type="ORF">Salat_2410000</name>
</gene>
<evidence type="ECO:0000256" key="1">
    <source>
        <dbReference type="SAM" id="Phobius"/>
    </source>
</evidence>
<evidence type="ECO:0000313" key="2">
    <source>
        <dbReference type="EMBL" id="KAK4419971.1"/>
    </source>
</evidence>
<proteinExistence type="predicted"/>
<dbReference type="Proteomes" id="UP001293254">
    <property type="component" value="Unassembled WGS sequence"/>
</dbReference>
<reference evidence="2" key="1">
    <citation type="submission" date="2020-06" db="EMBL/GenBank/DDBJ databases">
        <authorList>
            <person name="Li T."/>
            <person name="Hu X."/>
            <person name="Zhang T."/>
            <person name="Song X."/>
            <person name="Zhang H."/>
            <person name="Dai N."/>
            <person name="Sheng W."/>
            <person name="Hou X."/>
            <person name="Wei L."/>
        </authorList>
    </citation>
    <scope>NUCLEOTIDE SEQUENCE</scope>
    <source>
        <strain evidence="2">3651</strain>
        <tissue evidence="2">Leaf</tissue>
    </source>
</reference>
<comment type="caution">
    <text evidence="2">The sequence shown here is derived from an EMBL/GenBank/DDBJ whole genome shotgun (WGS) entry which is preliminary data.</text>
</comment>
<feature type="transmembrane region" description="Helical" evidence="1">
    <location>
        <begin position="41"/>
        <end position="61"/>
    </location>
</feature>